<reference evidence="3 4" key="1">
    <citation type="submission" date="2017-12" db="EMBL/GenBank/DDBJ databases">
        <authorList>
            <person name="Paulsen S."/>
            <person name="Gram L.K."/>
        </authorList>
    </citation>
    <scope>NUCLEOTIDE SEQUENCE [LARGE SCALE GENOMIC DNA]</scope>
    <source>
        <strain evidence="3 4">S2231</strain>
    </source>
</reference>
<feature type="domain" description="Condensation" evidence="2">
    <location>
        <begin position="21"/>
        <end position="456"/>
    </location>
</feature>
<dbReference type="PANTHER" id="PTHR45398">
    <property type="match status" value="1"/>
</dbReference>
<evidence type="ECO:0000259" key="1">
    <source>
        <dbReference type="Pfam" id="PF00501"/>
    </source>
</evidence>
<sequence length="603" mass="67679">MAKLSQIQLAALPLTLSNVDDLYPLSPMQEGMLFHSMFEQSNAYVNQICFEVKGLDVARFKQAWQSVIARHDVLRTGFVCTDKMNLQFVAKESAQDWQELDWQHSQLDKNAVINAAQADRERGFDFINDPGLTRLTLIKTGVSEHYLIWTNHHLLTDGWSTSAMMGEVLQAYKGITLPKSTVQYKDYIAYLEKQDAAGNLAYWEHETSKLTDPSYLTSVLSGAEETERYAKQHIQFDEAQTTYLTDFAKQNHVTVNTVIQGAWALLLSRYLNRDTVCFGATTSGRPTDMNGSNTCLGMFINTIPVITEIDPAQSLITWLQSIQNANVRSRESEFTPLYDIQKQAGQHLELNKEGLFDTLMVFENYPISEALQSEERHDTSFDVVHSEEETNYPVSVEVDIAALLKITLTYQSDKVSTPSASRLSEQLGSLVLAMVANQSAILSELSLVTSAQAESLQVQGFGDEFTPYLVGVETPIYLPNGDAPVLRPEQYQDVVSTLNQLAEQTPDAEAVTCDGLSYTFKELYERSSQLAYYLREQGVVAEQRVGVALERSRDLPVAFLAILKAGAVYVPMDLSYPEQRLAYMIKDSQMQHILVSDNRIAVR</sequence>
<dbReference type="PANTHER" id="PTHR45398:SF1">
    <property type="entry name" value="ENZYME, PUTATIVE (JCVI)-RELATED"/>
    <property type="match status" value="1"/>
</dbReference>
<accession>A0A5S3XHY7</accession>
<dbReference type="GO" id="GO:0003824">
    <property type="term" value="F:catalytic activity"/>
    <property type="evidence" value="ECO:0007669"/>
    <property type="project" value="InterPro"/>
</dbReference>
<dbReference type="Gene3D" id="3.40.50.980">
    <property type="match status" value="2"/>
</dbReference>
<evidence type="ECO:0000313" key="3">
    <source>
        <dbReference type="EMBL" id="TMP52154.1"/>
    </source>
</evidence>
<organism evidence="3 4">
    <name type="scientific">Pseudoalteromonas citrea</name>
    <dbReference type="NCBI Taxonomy" id="43655"/>
    <lineage>
        <taxon>Bacteria</taxon>
        <taxon>Pseudomonadati</taxon>
        <taxon>Pseudomonadota</taxon>
        <taxon>Gammaproteobacteria</taxon>
        <taxon>Alteromonadales</taxon>
        <taxon>Pseudoalteromonadaceae</taxon>
        <taxon>Pseudoalteromonas</taxon>
    </lineage>
</organism>
<dbReference type="Pfam" id="PF00501">
    <property type="entry name" value="AMP-binding"/>
    <property type="match status" value="1"/>
</dbReference>
<dbReference type="OrthoDB" id="9757559at2"/>
<protein>
    <submittedName>
        <fullName evidence="3">Non-ribosomal peptide synthetase</fullName>
    </submittedName>
</protein>
<dbReference type="InterPro" id="IPR000873">
    <property type="entry name" value="AMP-dep_synth/lig_dom"/>
</dbReference>
<proteinExistence type="predicted"/>
<dbReference type="SUPFAM" id="SSF52777">
    <property type="entry name" value="CoA-dependent acyltransferases"/>
    <property type="match status" value="2"/>
</dbReference>
<dbReference type="InterPro" id="IPR001242">
    <property type="entry name" value="Condensation_dom"/>
</dbReference>
<dbReference type="Proteomes" id="UP000307706">
    <property type="component" value="Unassembled WGS sequence"/>
</dbReference>
<dbReference type="SUPFAM" id="SSF56801">
    <property type="entry name" value="Acetyl-CoA synthetase-like"/>
    <property type="match status" value="1"/>
</dbReference>
<comment type="caution">
    <text evidence="3">The sequence shown here is derived from an EMBL/GenBank/DDBJ whole genome shotgun (WGS) entry which is preliminary data.</text>
</comment>
<name>A0A5S3XHY7_9GAMM</name>
<gene>
    <name evidence="3" type="ORF">CWB96_21950</name>
</gene>
<dbReference type="InterPro" id="IPR023213">
    <property type="entry name" value="CAT-like_dom_sf"/>
</dbReference>
<dbReference type="Gene3D" id="3.30.559.30">
    <property type="entry name" value="Nonribosomal peptide synthetase, condensation domain"/>
    <property type="match status" value="1"/>
</dbReference>
<dbReference type="Pfam" id="PF00668">
    <property type="entry name" value="Condensation"/>
    <property type="match status" value="1"/>
</dbReference>
<feature type="non-terminal residue" evidence="3">
    <location>
        <position position="603"/>
    </location>
</feature>
<feature type="domain" description="AMP-dependent synthetase/ligase" evidence="1">
    <location>
        <begin position="501"/>
        <end position="595"/>
    </location>
</feature>
<evidence type="ECO:0000259" key="2">
    <source>
        <dbReference type="Pfam" id="PF00668"/>
    </source>
</evidence>
<reference evidence="4" key="2">
    <citation type="submission" date="2019-06" db="EMBL/GenBank/DDBJ databases">
        <title>Co-occurence of chitin degradation, pigmentation and bioactivity in marine Pseudoalteromonas.</title>
        <authorList>
            <person name="Sonnenschein E.C."/>
            <person name="Bech P.K."/>
        </authorList>
    </citation>
    <scope>NUCLEOTIDE SEQUENCE [LARGE SCALE GENOMIC DNA]</scope>
    <source>
        <strain evidence="4">S2231</strain>
    </source>
</reference>
<dbReference type="AlphaFoldDB" id="A0A5S3XHY7"/>
<dbReference type="Gene3D" id="3.30.559.10">
    <property type="entry name" value="Chloramphenicol acetyltransferase-like domain"/>
    <property type="match status" value="1"/>
</dbReference>
<dbReference type="EMBL" id="PNCL01000182">
    <property type="protein sequence ID" value="TMP52154.1"/>
    <property type="molecule type" value="Genomic_DNA"/>
</dbReference>
<dbReference type="RefSeq" id="WP_138637200.1">
    <property type="nucleotide sequence ID" value="NZ_PNCL01000182.1"/>
</dbReference>
<evidence type="ECO:0000313" key="4">
    <source>
        <dbReference type="Proteomes" id="UP000307706"/>
    </source>
</evidence>
<dbReference type="CDD" id="cd19543">
    <property type="entry name" value="DCL_NRPS"/>
    <property type="match status" value="1"/>
</dbReference>